<keyword evidence="4" id="KW-1185">Reference proteome</keyword>
<dbReference type="Proteomes" id="UP001597079">
    <property type="component" value="Unassembled WGS sequence"/>
</dbReference>
<dbReference type="RefSeq" id="WP_377943875.1">
    <property type="nucleotide sequence ID" value="NZ_JBHUCX010000038.1"/>
</dbReference>
<accession>A0ABW4JJI6</accession>
<evidence type="ECO:0000259" key="2">
    <source>
        <dbReference type="Pfam" id="PF07282"/>
    </source>
</evidence>
<feature type="domain" description="Cas12f1-like TNB" evidence="2">
    <location>
        <begin position="5"/>
        <end position="62"/>
    </location>
</feature>
<sequence>MGTQEWYGRKFVQIDKFYPSSKRCSTGGCGHRMDKMALEVRTWTCPKCGTKHDRDINAAKNILAAGLAVFPVERR</sequence>
<name>A0ABW4JJI6_9BACL</name>
<keyword evidence="1" id="KW-0238">DNA-binding</keyword>
<evidence type="ECO:0000256" key="1">
    <source>
        <dbReference type="ARBA" id="ARBA00023125"/>
    </source>
</evidence>
<protein>
    <submittedName>
        <fullName evidence="3">Zinc ribbon domain-containing protein</fullName>
    </submittedName>
</protein>
<dbReference type="EMBL" id="JBHUCX010000038">
    <property type="protein sequence ID" value="MFD1675984.1"/>
    <property type="molecule type" value="Genomic_DNA"/>
</dbReference>
<comment type="caution">
    <text evidence="3">The sequence shown here is derived from an EMBL/GenBank/DDBJ whole genome shotgun (WGS) entry which is preliminary data.</text>
</comment>
<dbReference type="InterPro" id="IPR010095">
    <property type="entry name" value="Cas12f1-like_TNB"/>
</dbReference>
<reference evidence="4" key="1">
    <citation type="journal article" date="2019" name="Int. J. Syst. Evol. Microbiol.">
        <title>The Global Catalogue of Microorganisms (GCM) 10K type strain sequencing project: providing services to taxonomists for standard genome sequencing and annotation.</title>
        <authorList>
            <consortium name="The Broad Institute Genomics Platform"/>
            <consortium name="The Broad Institute Genome Sequencing Center for Infectious Disease"/>
            <person name="Wu L."/>
            <person name="Ma J."/>
        </authorList>
    </citation>
    <scope>NUCLEOTIDE SEQUENCE [LARGE SCALE GENOMIC DNA]</scope>
    <source>
        <strain evidence="4">CGMCC 1.12286</strain>
    </source>
</reference>
<gene>
    <name evidence="3" type="ORF">ACFSB2_14865</name>
</gene>
<evidence type="ECO:0000313" key="3">
    <source>
        <dbReference type="EMBL" id="MFD1675984.1"/>
    </source>
</evidence>
<organism evidence="3 4">
    <name type="scientific">Alicyclobacillus fodiniaquatilis</name>
    <dbReference type="NCBI Taxonomy" id="1661150"/>
    <lineage>
        <taxon>Bacteria</taxon>
        <taxon>Bacillati</taxon>
        <taxon>Bacillota</taxon>
        <taxon>Bacilli</taxon>
        <taxon>Bacillales</taxon>
        <taxon>Alicyclobacillaceae</taxon>
        <taxon>Alicyclobacillus</taxon>
    </lineage>
</organism>
<dbReference type="Pfam" id="PF07282">
    <property type="entry name" value="Cas12f1-like_TNB"/>
    <property type="match status" value="1"/>
</dbReference>
<evidence type="ECO:0000313" key="4">
    <source>
        <dbReference type="Proteomes" id="UP001597079"/>
    </source>
</evidence>
<proteinExistence type="predicted"/>